<name>A0ABY6HN63_9ARCH</name>
<evidence type="ECO:0008006" key="3">
    <source>
        <dbReference type="Google" id="ProtNLM"/>
    </source>
</evidence>
<keyword evidence="2" id="KW-1185">Reference proteome</keyword>
<evidence type="ECO:0000313" key="1">
    <source>
        <dbReference type="EMBL" id="UYP43934.1"/>
    </source>
</evidence>
<sequence length="350" mass="41445">MGKNPFFENLAIYFKKENHLSNFLVALLNSSESLKENFLKYLGIPIGDKSISIQREFLIKEGRPDIAILLDGVKSVLIEVKLFSLTKCHVQQYEGSSKSWQKIFLLHAKSEDNIELKDEDEDFLIQKQKIIRKRDNKILQRWNVLTWDKMFDFLTKDTFVDSPVDITQELDKINCENFVLMAKLVLNRKKGIIEFWNTFNPIFNQTVDEKLKIDERKERSGCSAFPKMWVVSDDIFQLNYRIRIKPKSHPFQIKIGLKLNPKKIKKNIMDMIVEVMNEDYKRYFPDDQNFRRKKNSETKYDFTRIISNHSFNDVLTNIDEIERLAKQIAEILSTIENKMKSKMITKIKQL</sequence>
<protein>
    <recommendedName>
        <fullName evidence="3">PD-(D/E)XK nuclease superfamily protein</fullName>
    </recommendedName>
</protein>
<accession>A0ABY6HN63</accession>
<dbReference type="EMBL" id="CP104013">
    <property type="protein sequence ID" value="UYP43934.1"/>
    <property type="molecule type" value="Genomic_DNA"/>
</dbReference>
<gene>
    <name evidence="1" type="ORF">NEF87_000219</name>
</gene>
<reference evidence="1" key="1">
    <citation type="submission" date="2022-09" db="EMBL/GenBank/DDBJ databases">
        <title>Actin cytoskeleton and complex cell architecture in an #Asgard archaeon.</title>
        <authorList>
            <person name="Ponce Toledo R.I."/>
            <person name="Schleper C."/>
            <person name="Rodrigues Oliveira T."/>
            <person name="Wollweber F."/>
            <person name="Xu J."/>
            <person name="Rittmann S."/>
            <person name="Klingl A."/>
            <person name="Pilhofer M."/>
        </authorList>
    </citation>
    <scope>NUCLEOTIDE SEQUENCE</scope>
    <source>
        <strain evidence="1">B-35</strain>
    </source>
</reference>
<dbReference type="Proteomes" id="UP001208689">
    <property type="component" value="Chromosome"/>
</dbReference>
<organism evidence="1 2">
    <name type="scientific">Candidatus Lokiarchaeum ossiferum</name>
    <dbReference type="NCBI Taxonomy" id="2951803"/>
    <lineage>
        <taxon>Archaea</taxon>
        <taxon>Promethearchaeati</taxon>
        <taxon>Promethearchaeota</taxon>
        <taxon>Promethearchaeia</taxon>
        <taxon>Promethearchaeales</taxon>
        <taxon>Promethearchaeaceae</taxon>
        <taxon>Candidatus Lokiarchaeum</taxon>
    </lineage>
</organism>
<evidence type="ECO:0000313" key="2">
    <source>
        <dbReference type="Proteomes" id="UP001208689"/>
    </source>
</evidence>
<proteinExistence type="predicted"/>